<feature type="compositionally biased region" description="Acidic residues" evidence="1">
    <location>
        <begin position="508"/>
        <end position="543"/>
    </location>
</feature>
<accession>A0A2N5V7N3</accession>
<feature type="region of interest" description="Disordered" evidence="1">
    <location>
        <begin position="428"/>
        <end position="561"/>
    </location>
</feature>
<dbReference type="InterPro" id="IPR053110">
    <property type="entry name" value="Ribosomal_L1-TF"/>
</dbReference>
<evidence type="ECO:0000313" key="3">
    <source>
        <dbReference type="Proteomes" id="UP000235392"/>
    </source>
</evidence>
<proteinExistence type="predicted"/>
<feature type="compositionally biased region" description="Polar residues" evidence="1">
    <location>
        <begin position="431"/>
        <end position="442"/>
    </location>
</feature>
<dbReference type="Proteomes" id="UP000235392">
    <property type="component" value="Unassembled WGS sequence"/>
</dbReference>
<feature type="compositionally biased region" description="Acidic residues" evidence="1">
    <location>
        <begin position="550"/>
        <end position="561"/>
    </location>
</feature>
<dbReference type="PANTHER" id="PTHR48162">
    <property type="entry name" value="YALI0A06930P"/>
    <property type="match status" value="1"/>
</dbReference>
<feature type="compositionally biased region" description="Low complexity" evidence="1">
    <location>
        <begin position="448"/>
        <end position="478"/>
    </location>
</feature>
<feature type="region of interest" description="Disordered" evidence="1">
    <location>
        <begin position="1"/>
        <end position="41"/>
    </location>
</feature>
<comment type="caution">
    <text evidence="2">The sequence shown here is derived from an EMBL/GenBank/DDBJ whole genome shotgun (WGS) entry which is preliminary data.</text>
</comment>
<reference evidence="2 3" key="1">
    <citation type="submission" date="2017-11" db="EMBL/GenBank/DDBJ databases">
        <title>De novo assembly and phasing of dikaryotic genomes from two isolates of Puccinia coronata f. sp. avenae, the causal agent of oat crown rust.</title>
        <authorList>
            <person name="Miller M.E."/>
            <person name="Zhang Y."/>
            <person name="Omidvar V."/>
            <person name="Sperschneider J."/>
            <person name="Schwessinger B."/>
            <person name="Raley C."/>
            <person name="Palmer J.M."/>
            <person name="Garnica D."/>
            <person name="Upadhyaya N."/>
            <person name="Rathjen J."/>
            <person name="Taylor J.M."/>
            <person name="Park R.F."/>
            <person name="Dodds P.N."/>
            <person name="Hirsch C.D."/>
            <person name="Kianian S.F."/>
            <person name="Figueroa M."/>
        </authorList>
    </citation>
    <scope>NUCLEOTIDE SEQUENCE [LARGE SCALE GENOMIC DNA]</scope>
    <source>
        <strain evidence="2">12SD80</strain>
    </source>
</reference>
<evidence type="ECO:0000313" key="2">
    <source>
        <dbReference type="EMBL" id="PLW46002.1"/>
    </source>
</evidence>
<sequence length="561" mass="62904">MANTSTTTNQTNRAIPPPANKNDNRDANPAPAKQETSTELTVRVPASKRRLEPELVARFQGESLDELRRLALQHGQNHWLTAEHCLELDQIYKRYQREIHIMALTNKLAPGPALQHLGDKTRFRGTISYNYFCLYNPEASPIHHDYTKNSNERSKLTGALWDKLNKKEKAKYRDPDYLATFPNPYIHIQEAAQARLAAGQSNVDSNGVQLGPKSSRKQHFDFKPEQWAKMTLLDLKRIGQAYQAEVFMVFVTWRGKRTIVTAGGGHLGQQYFDMTEVEEETTGPIQDFCEFVNGQRVIKKLTGLEIPASTKPRKPRKGRVILADGKYDKGSKKLNLADVREKLGAALTAATSGRYMKGWPGETKVKLKELGVQLRVQDNDMQVKPELFCGRLSSKWDIDLQHMQVAIGEGWMQMTGTDCTGDAVDVIGSVPNPNDNAWSNPNDDAAANPDGNSGSNPDSNNSNGSGSKSSEKVSVSNERGVKRCGGKISNKKPSKRSRTSRCRKSVELLEEEEEELDESEESEKEDWEDEEEDESDDYDDDSGFDFSREESDEDDGDKANN</sequence>
<feature type="compositionally biased region" description="Basic residues" evidence="1">
    <location>
        <begin position="482"/>
        <end position="503"/>
    </location>
</feature>
<evidence type="ECO:0000256" key="1">
    <source>
        <dbReference type="SAM" id="MobiDB-lite"/>
    </source>
</evidence>
<gene>
    <name evidence="2" type="ORF">PCASD_03478</name>
</gene>
<dbReference type="EMBL" id="PGCI01000043">
    <property type="protein sequence ID" value="PLW46002.1"/>
    <property type="molecule type" value="Genomic_DNA"/>
</dbReference>
<feature type="compositionally biased region" description="Polar residues" evidence="1">
    <location>
        <begin position="1"/>
        <end position="13"/>
    </location>
</feature>
<dbReference type="PANTHER" id="PTHR48162:SF1">
    <property type="entry name" value="RIBOSOMAL L1 DOMAIN-CONTAINING PROTEIN CG13096"/>
    <property type="match status" value="1"/>
</dbReference>
<name>A0A2N5V7N3_9BASI</name>
<organism evidence="2 3">
    <name type="scientific">Puccinia coronata f. sp. avenae</name>
    <dbReference type="NCBI Taxonomy" id="200324"/>
    <lineage>
        <taxon>Eukaryota</taxon>
        <taxon>Fungi</taxon>
        <taxon>Dikarya</taxon>
        <taxon>Basidiomycota</taxon>
        <taxon>Pucciniomycotina</taxon>
        <taxon>Pucciniomycetes</taxon>
        <taxon>Pucciniales</taxon>
        <taxon>Pucciniaceae</taxon>
        <taxon>Puccinia</taxon>
    </lineage>
</organism>
<protein>
    <submittedName>
        <fullName evidence="2">Uncharacterized protein</fullName>
    </submittedName>
</protein>
<dbReference type="AlphaFoldDB" id="A0A2N5V7N3"/>